<dbReference type="PANTHER" id="PTHR10229">
    <property type="entry name" value="GTP-BINDING PROTEIN HFLX"/>
    <property type="match status" value="1"/>
</dbReference>
<dbReference type="Pfam" id="PF13167">
    <property type="entry name" value="GTP-bdg_N"/>
    <property type="match status" value="1"/>
</dbReference>
<dbReference type="EMBL" id="DVOT01000168">
    <property type="protein sequence ID" value="HIV28165.1"/>
    <property type="molecule type" value="Genomic_DNA"/>
</dbReference>
<evidence type="ECO:0000256" key="2">
    <source>
        <dbReference type="ARBA" id="ARBA00022723"/>
    </source>
</evidence>
<keyword evidence="1 6" id="KW-0963">Cytoplasm</keyword>
<proteinExistence type="inferred from homology"/>
<dbReference type="Pfam" id="PF01926">
    <property type="entry name" value="MMR_HSR1"/>
    <property type="match status" value="1"/>
</dbReference>
<dbReference type="Proteomes" id="UP000886884">
    <property type="component" value="Unassembled WGS sequence"/>
</dbReference>
<reference evidence="9" key="1">
    <citation type="submission" date="2020-10" db="EMBL/GenBank/DDBJ databases">
        <authorList>
            <person name="Gilroy R."/>
        </authorList>
    </citation>
    <scope>NUCLEOTIDE SEQUENCE</scope>
    <source>
        <strain evidence="9">CHK183-6373</strain>
    </source>
</reference>
<dbReference type="SUPFAM" id="SSF52540">
    <property type="entry name" value="P-loop containing nucleoside triphosphate hydrolases"/>
    <property type="match status" value="1"/>
</dbReference>
<dbReference type="GO" id="GO:0005737">
    <property type="term" value="C:cytoplasm"/>
    <property type="evidence" value="ECO:0007669"/>
    <property type="project" value="UniProtKB-SubCell"/>
</dbReference>
<dbReference type="InterPro" id="IPR016496">
    <property type="entry name" value="GTPase_HflX"/>
</dbReference>
<protein>
    <recommendedName>
        <fullName evidence="6">GTPase HflX</fullName>
    </recommendedName>
    <alternativeName>
        <fullName evidence="6">GTP-binding protein HflX</fullName>
    </alternativeName>
</protein>
<dbReference type="FunFam" id="3.40.50.11060:FF:000001">
    <property type="entry name" value="GTPase HflX"/>
    <property type="match status" value="1"/>
</dbReference>
<dbReference type="NCBIfam" id="TIGR03156">
    <property type="entry name" value="GTP_HflX"/>
    <property type="match status" value="1"/>
</dbReference>
<keyword evidence="2" id="KW-0479">Metal-binding</keyword>
<reference evidence="9" key="2">
    <citation type="journal article" date="2021" name="PeerJ">
        <title>Extensive microbial diversity within the chicken gut microbiome revealed by metagenomics and culture.</title>
        <authorList>
            <person name="Gilroy R."/>
            <person name="Ravi A."/>
            <person name="Getino M."/>
            <person name="Pursley I."/>
            <person name="Horton D.L."/>
            <person name="Alikhan N.F."/>
            <person name="Baker D."/>
            <person name="Gharbi K."/>
            <person name="Hall N."/>
            <person name="Watson M."/>
            <person name="Adriaenssens E.M."/>
            <person name="Foster-Nyarko E."/>
            <person name="Jarju S."/>
            <person name="Secka A."/>
            <person name="Antonio M."/>
            <person name="Oren A."/>
            <person name="Chaudhuri R.R."/>
            <person name="La Ragione R."/>
            <person name="Hildebrand F."/>
            <person name="Pallen M.J."/>
        </authorList>
    </citation>
    <scope>NUCLEOTIDE SEQUENCE</scope>
    <source>
        <strain evidence="9">CHK183-6373</strain>
    </source>
</reference>
<evidence type="ECO:0000256" key="6">
    <source>
        <dbReference type="HAMAP-Rule" id="MF_00900"/>
    </source>
</evidence>
<evidence type="ECO:0000256" key="7">
    <source>
        <dbReference type="SAM" id="Coils"/>
    </source>
</evidence>
<dbReference type="Gene3D" id="3.40.50.300">
    <property type="entry name" value="P-loop containing nucleotide triphosphate hydrolases"/>
    <property type="match status" value="1"/>
</dbReference>
<dbReference type="PROSITE" id="PS51705">
    <property type="entry name" value="G_HFLX"/>
    <property type="match status" value="1"/>
</dbReference>
<feature type="domain" description="Hflx-type G" evidence="8">
    <location>
        <begin position="372"/>
        <end position="533"/>
    </location>
</feature>
<comment type="subcellular location">
    <subcellularLocation>
        <location evidence="6">Cytoplasm</location>
    </subcellularLocation>
    <text evidence="6">May associate with membranes.</text>
</comment>
<dbReference type="Gene3D" id="3.40.50.11060">
    <property type="entry name" value="GTPase HflX, N-terminal domain"/>
    <property type="match status" value="1"/>
</dbReference>
<dbReference type="InterPro" id="IPR025121">
    <property type="entry name" value="GTPase_HflX_N"/>
</dbReference>
<dbReference type="InterPro" id="IPR032305">
    <property type="entry name" value="GTP-bd_M"/>
</dbReference>
<gene>
    <name evidence="6 9" type="primary">hflX</name>
    <name evidence="9" type="ORF">IAA64_09350</name>
</gene>
<evidence type="ECO:0000259" key="8">
    <source>
        <dbReference type="PROSITE" id="PS51705"/>
    </source>
</evidence>
<comment type="function">
    <text evidence="6">GTPase that associates with the 50S ribosomal subunit and may have a role during protein synthesis or ribosome biogenesis.</text>
</comment>
<evidence type="ECO:0000313" key="9">
    <source>
        <dbReference type="EMBL" id="HIV28165.1"/>
    </source>
</evidence>
<keyword evidence="7" id="KW-0175">Coiled coil</keyword>
<keyword evidence="5 6" id="KW-0342">GTP-binding</keyword>
<name>A0A9D1TD26_9FIRM</name>
<dbReference type="PANTHER" id="PTHR10229:SF0">
    <property type="entry name" value="GTP-BINDING PROTEIN 6-RELATED"/>
    <property type="match status" value="1"/>
</dbReference>
<dbReference type="InterPro" id="IPR030394">
    <property type="entry name" value="G_HFLX_dom"/>
</dbReference>
<dbReference type="HAMAP" id="MF_00900">
    <property type="entry name" value="GTPase_HflX"/>
    <property type="match status" value="1"/>
</dbReference>
<dbReference type="GO" id="GO:0046872">
    <property type="term" value="F:metal ion binding"/>
    <property type="evidence" value="ECO:0007669"/>
    <property type="project" value="UniProtKB-KW"/>
</dbReference>
<evidence type="ECO:0000256" key="4">
    <source>
        <dbReference type="ARBA" id="ARBA00022842"/>
    </source>
</evidence>
<accession>A0A9D1TD26</accession>
<evidence type="ECO:0000256" key="1">
    <source>
        <dbReference type="ARBA" id="ARBA00022490"/>
    </source>
</evidence>
<evidence type="ECO:0000313" key="10">
    <source>
        <dbReference type="Proteomes" id="UP000886884"/>
    </source>
</evidence>
<dbReference type="GO" id="GO:0043022">
    <property type="term" value="F:ribosome binding"/>
    <property type="evidence" value="ECO:0007669"/>
    <property type="project" value="TreeGrafter"/>
</dbReference>
<dbReference type="AlphaFoldDB" id="A0A9D1TD26"/>
<evidence type="ECO:0000256" key="3">
    <source>
        <dbReference type="ARBA" id="ARBA00022741"/>
    </source>
</evidence>
<organism evidence="9 10">
    <name type="scientific">Candidatus Ornithocaccomicrobium faecavium</name>
    <dbReference type="NCBI Taxonomy" id="2840890"/>
    <lineage>
        <taxon>Bacteria</taxon>
        <taxon>Bacillati</taxon>
        <taxon>Bacillota</taxon>
        <taxon>Clostridia</taxon>
        <taxon>Candidatus Ornithocaccomicrobium</taxon>
    </lineage>
</organism>
<dbReference type="GO" id="GO:0005525">
    <property type="term" value="F:GTP binding"/>
    <property type="evidence" value="ECO:0007669"/>
    <property type="project" value="UniProtKB-UniRule"/>
</dbReference>
<sequence>MIYGNIEGIRESQLNELERLYGMEFARDEFLPDRLLALLVRFTQALNREIMVYLGRDGSVLEIAVGSASNVGLPELHLRRNTERLAGFRCIHTHPGGDARLSIVDEQALRLLRFDAMCAIGVGEQYCTGITAAFLGEMEYGRLSIVTYGPVKPGRIPHKTWLREIELAEERVGRAIAEGGTVENAEKVMLISVDSDDSLNELANLADTAGMVVLTRVLQKRAKPDTSTYIGAGKAEELQLTCQAMEIDMAIVDDEISAAQQRNLEKILGVDVLDRTALILNIFARRAKTAEGKLQVELAMLKYRLPRLAGLGASLSRMGSGASLRMRGPGETKLELDRRIIRGRIEDLTKELKELSRQRAMRRARREKQGETIVALVGYTNAGKSTLLNALSGADAYVEDKLFATLDPIFRQVELPENRSCLLVDTVGFINKLPHQLVEAFHSTLEEALNADLLVLVHDLSAPDMADQRATVLRVLRELGAGDKPCVEAFNKIDAVDFREPIDPPGAVYISAKTGEGLDRLREEISRRVAAMRARVELTIPFDKGAALSALHAVAEVLSQEYGENGATVVCRIDAVNLARIQKMLQS</sequence>
<keyword evidence="4" id="KW-0460">Magnesium</keyword>
<comment type="caution">
    <text evidence="9">The sequence shown here is derived from an EMBL/GenBank/DDBJ whole genome shotgun (WGS) entry which is preliminary data.</text>
</comment>
<dbReference type="InterPro" id="IPR042108">
    <property type="entry name" value="GTPase_HflX_N_sf"/>
</dbReference>
<dbReference type="Gene3D" id="6.10.250.2860">
    <property type="match status" value="1"/>
</dbReference>
<keyword evidence="3 6" id="KW-0547">Nucleotide-binding</keyword>
<dbReference type="InterPro" id="IPR006073">
    <property type="entry name" value="GTP-bd"/>
</dbReference>
<dbReference type="InterPro" id="IPR027417">
    <property type="entry name" value="P-loop_NTPase"/>
</dbReference>
<dbReference type="GO" id="GO:0003924">
    <property type="term" value="F:GTPase activity"/>
    <property type="evidence" value="ECO:0007669"/>
    <property type="project" value="UniProtKB-UniRule"/>
</dbReference>
<dbReference type="CDD" id="cd01878">
    <property type="entry name" value="HflX"/>
    <property type="match status" value="1"/>
</dbReference>
<dbReference type="Pfam" id="PF16360">
    <property type="entry name" value="GTP-bdg_M"/>
    <property type="match status" value="1"/>
</dbReference>
<feature type="coiled-coil region" evidence="7">
    <location>
        <begin position="338"/>
        <end position="365"/>
    </location>
</feature>
<evidence type="ECO:0000256" key="5">
    <source>
        <dbReference type="ARBA" id="ARBA00023134"/>
    </source>
</evidence>
<comment type="subunit">
    <text evidence="6">Monomer. Associates with the 50S ribosomal subunit.</text>
</comment>
<comment type="similarity">
    <text evidence="6">Belongs to the TRAFAC class OBG-HflX-like GTPase superfamily. HflX GTPase family.</text>
</comment>